<dbReference type="RefSeq" id="WP_112259834.1">
    <property type="nucleotide sequence ID" value="NZ_QMIG01000025.1"/>
</dbReference>
<dbReference type="PROSITE" id="PS50935">
    <property type="entry name" value="SSB"/>
    <property type="match status" value="1"/>
</dbReference>
<gene>
    <name evidence="4" type="ORF">DPM12_18450</name>
</gene>
<evidence type="ECO:0000256" key="2">
    <source>
        <dbReference type="PIRNR" id="PIRNR002070"/>
    </source>
</evidence>
<evidence type="ECO:0000256" key="3">
    <source>
        <dbReference type="SAM" id="MobiDB-lite"/>
    </source>
</evidence>
<dbReference type="AlphaFoldDB" id="A0A329QE27"/>
<accession>A0A329QE27</accession>
<sequence length="135" mass="15236">MSAAFAPAIEHRNEVRLVGRVAAEPKVTAMPSGDEVVNLRLIVGRQPGSDGRRRRPSVDTVMCAAWNPLARRRVRMWDAGDIVEVRGSLRRRFWRAQDGPRNRYEVEVETGFRLARASGGESQPEQMDRQGHETT</sequence>
<proteinExistence type="predicted"/>
<keyword evidence="1 2" id="KW-0238">DNA-binding</keyword>
<evidence type="ECO:0000256" key="1">
    <source>
        <dbReference type="ARBA" id="ARBA00023125"/>
    </source>
</evidence>
<dbReference type="GO" id="GO:0006260">
    <property type="term" value="P:DNA replication"/>
    <property type="evidence" value="ECO:0007669"/>
    <property type="project" value="InterPro"/>
</dbReference>
<keyword evidence="5" id="KW-1185">Reference proteome</keyword>
<dbReference type="InterPro" id="IPR011344">
    <property type="entry name" value="ssDNA-bd"/>
</dbReference>
<dbReference type="CDD" id="cd04496">
    <property type="entry name" value="SSB_OBF"/>
    <property type="match status" value="1"/>
</dbReference>
<dbReference type="PIRSF" id="PIRSF002070">
    <property type="entry name" value="SSB"/>
    <property type="match status" value="1"/>
</dbReference>
<dbReference type="GO" id="GO:0003697">
    <property type="term" value="F:single-stranded DNA binding"/>
    <property type="evidence" value="ECO:0007669"/>
    <property type="project" value="InterPro"/>
</dbReference>
<comment type="caution">
    <text evidence="4">The sequence shown here is derived from an EMBL/GenBank/DDBJ whole genome shotgun (WGS) entry which is preliminary data.</text>
</comment>
<organism evidence="4 5">
    <name type="scientific">Phytoactinopolyspora halophila</name>
    <dbReference type="NCBI Taxonomy" id="1981511"/>
    <lineage>
        <taxon>Bacteria</taxon>
        <taxon>Bacillati</taxon>
        <taxon>Actinomycetota</taxon>
        <taxon>Actinomycetes</taxon>
        <taxon>Jiangellales</taxon>
        <taxon>Jiangellaceae</taxon>
        <taxon>Phytoactinopolyspora</taxon>
    </lineage>
</organism>
<name>A0A329QE27_9ACTN</name>
<feature type="region of interest" description="Disordered" evidence="3">
    <location>
        <begin position="115"/>
        <end position="135"/>
    </location>
</feature>
<dbReference type="EMBL" id="QMIG01000025">
    <property type="protein sequence ID" value="RAW10713.1"/>
    <property type="molecule type" value="Genomic_DNA"/>
</dbReference>
<evidence type="ECO:0000313" key="4">
    <source>
        <dbReference type="EMBL" id="RAW10713.1"/>
    </source>
</evidence>
<evidence type="ECO:0000313" key="5">
    <source>
        <dbReference type="Proteomes" id="UP000250462"/>
    </source>
</evidence>
<reference evidence="4 5" key="1">
    <citation type="submission" date="2018-06" db="EMBL/GenBank/DDBJ databases">
        <title>Phytoactinopolyspora halophila sp. nov., a novel halophilic actinomycete isolated from a saline soil in China.</title>
        <authorList>
            <person name="Tang S.-K."/>
        </authorList>
    </citation>
    <scope>NUCLEOTIDE SEQUENCE [LARGE SCALE GENOMIC DNA]</scope>
    <source>
        <strain evidence="4 5">YIM 96934</strain>
    </source>
</reference>
<protein>
    <recommendedName>
        <fullName evidence="2">Single-stranded DNA-binding protein</fullName>
    </recommendedName>
</protein>
<dbReference type="Pfam" id="PF00436">
    <property type="entry name" value="SSB"/>
    <property type="match status" value="1"/>
</dbReference>
<dbReference type="Gene3D" id="2.40.50.140">
    <property type="entry name" value="Nucleic acid-binding proteins"/>
    <property type="match status" value="1"/>
</dbReference>
<dbReference type="InterPro" id="IPR012340">
    <property type="entry name" value="NA-bd_OB-fold"/>
</dbReference>
<dbReference type="InterPro" id="IPR000424">
    <property type="entry name" value="Primosome_PriB/ssb"/>
</dbReference>
<dbReference type="Proteomes" id="UP000250462">
    <property type="component" value="Unassembled WGS sequence"/>
</dbReference>
<feature type="compositionally biased region" description="Basic and acidic residues" evidence="3">
    <location>
        <begin position="126"/>
        <end position="135"/>
    </location>
</feature>
<dbReference type="OrthoDB" id="5186768at2"/>
<dbReference type="SUPFAM" id="SSF50249">
    <property type="entry name" value="Nucleic acid-binding proteins"/>
    <property type="match status" value="1"/>
</dbReference>